<dbReference type="AlphaFoldDB" id="G2ZEX1"/>
<dbReference type="GeneID" id="57076141"/>
<dbReference type="OrthoDB" id="9999422at2"/>
<dbReference type="RefSeq" id="WP_014092612.1">
    <property type="nucleotide sequence ID" value="NC_016011.1"/>
</dbReference>
<dbReference type="HOGENOM" id="CLU_1530711_0_0_9"/>
<dbReference type="KEGG" id="liv:LIV_1157"/>
<name>G2ZEX1_LISIP</name>
<proteinExistence type="predicted"/>
<evidence type="ECO:0000313" key="2">
    <source>
        <dbReference type="Proteomes" id="UP000001286"/>
    </source>
</evidence>
<organism evidence="1 2">
    <name type="scientific">Listeria ivanovii (strain ATCC BAA-678 / PAM 55)</name>
    <dbReference type="NCBI Taxonomy" id="881621"/>
    <lineage>
        <taxon>Bacteria</taxon>
        <taxon>Bacillati</taxon>
        <taxon>Bacillota</taxon>
        <taxon>Bacilli</taxon>
        <taxon>Bacillales</taxon>
        <taxon>Listeriaceae</taxon>
        <taxon>Listeria</taxon>
    </lineage>
</organism>
<gene>
    <name evidence="1" type="ordered locus">LIV_1157</name>
</gene>
<sequence length="175" mass="19183">MKKLFIMIGIIFLSFSVFSISGENVYAGNVKHGTFGIPKKGFVKSTYKGATLGGYMDIEYSDFYLNTADARTFASRLDQSNKSVVAWAAASFIPGIGPYITVFGAAASVKRGTATSAIRKLTNKNKKVHVTLCWDKRYGNVSYVVSEWSGTRASIIAFKVAAPKYRKIVTTKVTY</sequence>
<reference evidence="1 2" key="1">
    <citation type="journal article" date="2011" name="J. Bacteriol.">
        <title>Complete genome sequence of the animal pathogen Listeria ivanovii, which provides insights into host specificities and evolution of the genus Listeria.</title>
        <authorList>
            <person name="Buchrieser C."/>
            <person name="Rusniok C."/>
            <person name="Garrido P."/>
            <person name="Hain T."/>
            <person name="Scortti M."/>
            <person name="Lampidis R."/>
            <person name="Karst U."/>
            <person name="Chakraborty T."/>
            <person name="Cossart P."/>
            <person name="Kreft J."/>
            <person name="Vazquez-Boland J.A."/>
            <person name="Goebel W."/>
            <person name="Glaser P."/>
        </authorList>
    </citation>
    <scope>NUCLEOTIDE SEQUENCE [LARGE SCALE GENOMIC DNA]</scope>
    <source>
        <strain evidence="2">ATCC BAA-678 / PAM 55</strain>
    </source>
</reference>
<evidence type="ECO:0000313" key="1">
    <source>
        <dbReference type="EMBL" id="CBW85645.1"/>
    </source>
</evidence>
<accession>G2ZEX1</accession>
<dbReference type="Proteomes" id="UP000001286">
    <property type="component" value="Chromosome"/>
</dbReference>
<protein>
    <submittedName>
        <fullName evidence="1">Uncharacterized protein</fullName>
    </submittedName>
</protein>
<dbReference type="EMBL" id="FR687253">
    <property type="protein sequence ID" value="CBW85645.1"/>
    <property type="molecule type" value="Genomic_DNA"/>
</dbReference>